<dbReference type="NCBIfam" id="NF033709">
    <property type="entry name" value="PorV_fam"/>
    <property type="match status" value="1"/>
</dbReference>
<dbReference type="AlphaFoldDB" id="A0A9C9EP78"/>
<dbReference type="Pfam" id="PF03687">
    <property type="entry name" value="UPF0164"/>
    <property type="match status" value="1"/>
</dbReference>
<reference evidence="2" key="1">
    <citation type="journal article" date="2020" name="mSystems">
        <title>Genome- and Community-Level Interaction Insights into Carbon Utilization and Element Cycling Functions of Hydrothermarchaeota in Hydrothermal Sediment.</title>
        <authorList>
            <person name="Zhou Z."/>
            <person name="Liu Y."/>
            <person name="Xu W."/>
            <person name="Pan J."/>
            <person name="Luo Z.H."/>
            <person name="Li M."/>
        </authorList>
    </citation>
    <scope>NUCLEOTIDE SEQUENCE</scope>
    <source>
        <strain evidence="2">HyVt-388</strain>
    </source>
</reference>
<comment type="caution">
    <text evidence="2">The sequence shown here is derived from an EMBL/GenBank/DDBJ whole genome shotgun (WGS) entry which is preliminary data.</text>
</comment>
<comment type="similarity">
    <text evidence="1">Belongs to the UPF0164 family.</text>
</comment>
<accession>A0A9C9EP78</accession>
<dbReference type="EMBL" id="DRIG01000095">
    <property type="protein sequence ID" value="HEC79297.1"/>
    <property type="molecule type" value="Genomic_DNA"/>
</dbReference>
<organism evidence="2 3">
    <name type="scientific">candidate division WOR-3 bacterium</name>
    <dbReference type="NCBI Taxonomy" id="2052148"/>
    <lineage>
        <taxon>Bacteria</taxon>
        <taxon>Bacteria division WOR-3</taxon>
    </lineage>
</organism>
<sequence length="344" mass="37780">MRFFTQMRRVGSLWMNVILLITAAAGYGFNKVGTTAAPFLKIEFGARPVGRGGAFVALADDPSGIYYNPAGIAALKKVYILGGHTKWFADLNYDYATFILPTSRINFGLWGSFLSTSFEMTTIEEPEGTGLSCDYIDGLLGFTVSLFLSNQLSLGLSGKYIQQTLHNETASTGALDVGTILKTPFKGMKLGMCLVNYGGRMQLSGNDLVVQTDPWPDYNGNPDVEARLTTESFPLPMAFKLGLALNLIDKEEGFFTSDEHHLDVSVDGIHPNDGEEKIQVGCEYGFFDMFFLRGGYKVNYDTQKFTAGAGMKMKIGSRDISVDYAYVDMDILDSTHRISVTIGF</sequence>
<dbReference type="InterPro" id="IPR005362">
    <property type="entry name" value="UPF0164"/>
</dbReference>
<gene>
    <name evidence="2" type="ORF">ENI34_09215</name>
</gene>
<evidence type="ECO:0000313" key="3">
    <source>
        <dbReference type="Proteomes" id="UP000885826"/>
    </source>
</evidence>
<dbReference type="Proteomes" id="UP000885826">
    <property type="component" value="Unassembled WGS sequence"/>
</dbReference>
<name>A0A9C9EP78_UNCW3</name>
<evidence type="ECO:0000256" key="1">
    <source>
        <dbReference type="ARBA" id="ARBA00005846"/>
    </source>
</evidence>
<dbReference type="SUPFAM" id="SSF56935">
    <property type="entry name" value="Porins"/>
    <property type="match status" value="1"/>
</dbReference>
<protein>
    <submittedName>
        <fullName evidence="2">PorV/PorQ family protein</fullName>
    </submittedName>
</protein>
<evidence type="ECO:0000313" key="2">
    <source>
        <dbReference type="EMBL" id="HEC79297.1"/>
    </source>
</evidence>
<dbReference type="Gene3D" id="2.40.160.60">
    <property type="entry name" value="Outer membrane protein transport protein (OMPP1/FadL/TodX)"/>
    <property type="match status" value="1"/>
</dbReference>
<proteinExistence type="inferred from homology"/>